<evidence type="ECO:0000313" key="2">
    <source>
        <dbReference type="EMBL" id="RVY27452.1"/>
    </source>
</evidence>
<evidence type="ECO:0000313" key="3">
    <source>
        <dbReference type="Proteomes" id="UP000288766"/>
    </source>
</evidence>
<feature type="region of interest" description="Disordered" evidence="1">
    <location>
        <begin position="1"/>
        <end position="36"/>
    </location>
</feature>
<dbReference type="EMBL" id="RJEO01000022">
    <property type="protein sequence ID" value="RVY27452.1"/>
    <property type="molecule type" value="Genomic_DNA"/>
</dbReference>
<dbReference type="Proteomes" id="UP000288766">
    <property type="component" value="Unassembled WGS sequence"/>
</dbReference>
<dbReference type="GO" id="GO:0004386">
    <property type="term" value="F:helicase activity"/>
    <property type="evidence" value="ECO:0007669"/>
    <property type="project" value="UniProtKB-KW"/>
</dbReference>
<gene>
    <name evidence="2" type="ORF">ECC12_07235</name>
</gene>
<accession>A0A438PPQ7</accession>
<proteinExistence type="predicted"/>
<keyword evidence="2" id="KW-0547">Nucleotide-binding</keyword>
<feature type="non-terminal residue" evidence="2">
    <location>
        <position position="36"/>
    </location>
</feature>
<protein>
    <submittedName>
        <fullName evidence="2">Helicase</fullName>
    </submittedName>
</protein>
<keyword evidence="2" id="KW-0378">Hydrolase</keyword>
<keyword evidence="2" id="KW-0347">Helicase</keyword>
<comment type="caution">
    <text evidence="2">The sequence shown here is derived from an EMBL/GenBank/DDBJ whole genome shotgun (WGS) entry which is preliminary data.</text>
</comment>
<name>A0A438PPQ7_HELPX</name>
<organism evidence="2 3">
    <name type="scientific">Helicobacter pylori</name>
    <name type="common">Campylobacter pylori</name>
    <dbReference type="NCBI Taxonomy" id="210"/>
    <lineage>
        <taxon>Bacteria</taxon>
        <taxon>Pseudomonadati</taxon>
        <taxon>Campylobacterota</taxon>
        <taxon>Epsilonproteobacteria</taxon>
        <taxon>Campylobacterales</taxon>
        <taxon>Helicobacteraceae</taxon>
        <taxon>Helicobacter</taxon>
    </lineage>
</organism>
<reference evidence="2 3" key="1">
    <citation type="submission" date="2018-10" db="EMBL/GenBank/DDBJ databases">
        <title>Genetic determinants and prediction of antibiotic resistance phenotypes in Helicobacter pylori.</title>
        <authorList>
            <person name="Wagner K."/>
        </authorList>
    </citation>
    <scope>NUCLEOTIDE SEQUENCE [LARGE SCALE GENOMIC DNA]</scope>
    <source>
        <strain evidence="2 3">ZH15</strain>
    </source>
</reference>
<keyword evidence="2" id="KW-0067">ATP-binding</keyword>
<evidence type="ECO:0000256" key="1">
    <source>
        <dbReference type="SAM" id="MobiDB-lite"/>
    </source>
</evidence>
<sequence>MQKKKAKNPQPNLFSILDNGNIATNNPTKESDKVNE</sequence>
<dbReference type="AlphaFoldDB" id="A0A438PPQ7"/>